<protein>
    <recommendedName>
        <fullName evidence="2">U-box domain-containing protein</fullName>
    </recommendedName>
</protein>
<name>A0A9W7ECK2_9STRA</name>
<dbReference type="InterPro" id="IPR052085">
    <property type="entry name" value="WD-SAM-U-box"/>
</dbReference>
<dbReference type="GO" id="GO:0004842">
    <property type="term" value="F:ubiquitin-protein transferase activity"/>
    <property type="evidence" value="ECO:0007669"/>
    <property type="project" value="InterPro"/>
</dbReference>
<dbReference type="InterPro" id="IPR036322">
    <property type="entry name" value="WD40_repeat_dom_sf"/>
</dbReference>
<dbReference type="InterPro" id="IPR003613">
    <property type="entry name" value="Ubox_domain"/>
</dbReference>
<comment type="caution">
    <text evidence="3">The sequence shown here is derived from an EMBL/GenBank/DDBJ whole genome shotgun (WGS) entry which is preliminary data.</text>
</comment>
<dbReference type="Pfam" id="PF04564">
    <property type="entry name" value="U-box"/>
    <property type="match status" value="1"/>
</dbReference>
<dbReference type="AlphaFoldDB" id="A0A9W7ECK2"/>
<dbReference type="SUPFAM" id="SSF57850">
    <property type="entry name" value="RING/U-box"/>
    <property type="match status" value="1"/>
</dbReference>
<dbReference type="InterPro" id="IPR015943">
    <property type="entry name" value="WD40/YVTN_repeat-like_dom_sf"/>
</dbReference>
<dbReference type="PANTHER" id="PTHR46573:SF1">
    <property type="entry name" value="WD REPEAT, SAM AND U-BOX DOMAIN-CONTAINING PROTEIN 1"/>
    <property type="match status" value="1"/>
</dbReference>
<dbReference type="Gene3D" id="2.130.10.10">
    <property type="entry name" value="YVTN repeat-like/Quinoprotein amine dehydrogenase"/>
    <property type="match status" value="1"/>
</dbReference>
<dbReference type="SMART" id="SM00504">
    <property type="entry name" value="Ubox"/>
    <property type="match status" value="1"/>
</dbReference>
<dbReference type="SMART" id="SM00320">
    <property type="entry name" value="WD40"/>
    <property type="match status" value="6"/>
</dbReference>
<feature type="region of interest" description="Disordered" evidence="1">
    <location>
        <begin position="317"/>
        <end position="343"/>
    </location>
</feature>
<dbReference type="Gene3D" id="3.30.40.10">
    <property type="entry name" value="Zinc/RING finger domain, C3HC4 (zinc finger)"/>
    <property type="match status" value="1"/>
</dbReference>
<gene>
    <name evidence="3" type="ORF">TrRE_jg8329</name>
</gene>
<dbReference type="CDD" id="cd16655">
    <property type="entry name" value="RING-Ubox_WDSUB1-like"/>
    <property type="match status" value="1"/>
</dbReference>
<feature type="compositionally biased region" description="Acidic residues" evidence="1">
    <location>
        <begin position="225"/>
        <end position="235"/>
    </location>
</feature>
<organism evidence="3 4">
    <name type="scientific">Triparma retinervis</name>
    <dbReference type="NCBI Taxonomy" id="2557542"/>
    <lineage>
        <taxon>Eukaryota</taxon>
        <taxon>Sar</taxon>
        <taxon>Stramenopiles</taxon>
        <taxon>Ochrophyta</taxon>
        <taxon>Bolidophyceae</taxon>
        <taxon>Parmales</taxon>
        <taxon>Triparmaceae</taxon>
        <taxon>Triparma</taxon>
    </lineage>
</organism>
<feature type="compositionally biased region" description="Polar residues" evidence="1">
    <location>
        <begin position="320"/>
        <end position="343"/>
    </location>
</feature>
<sequence>MSGLVSKDPFDFSDVCCTLTGKLYTDGVILSGDGYTYERSALSSWLASHDTSPRSGRKLPHSLLLPNASLKNAMEEAGLGQGGVVAPVCAFDKVREALRVRTVAEVQAIMRDGETNVKGKGFGSGTTKMLVEAEKNKTVGRATAVESVSRHMQNFTVTEGEGEQGGGTGFRGRVMEELSYSGRTVTTTYLDESIKSCFVVGGQGRRGPGGNLALKGGFSSFMVEGGEEEEEEEEVQQQSGEGRVERKMGEEVTVGSKVLCMTEPLNFPDCVMSGGQEKCIRVWRWMEGRRGVGGGRVGGGGKKKGVGGFFAKLKRRMRSGDSTASNTSAGRSSSCDTLESPRDSYNSIPGRSMMWALSTTITTGLTGWVNSIATTPNGNFIFAGQRNGRLAIFGNNSSGQTAVEESPFSSTWRVRGDVDTGGRPVGSLSLDPSSYRWAATAGEDGGEIRLWDVTRGGYAEARGTMGDGGGGHPSGISCMAAPAGEDAAGDVLASGGCRGEVCAWDVRCGGREPVMSWEGTNDRRGGKVVGIEFDGGGAWVGCLDEAGTLTVLDARTWRALKTLAGNAVGTGVRCKGLSMDETSRTLGAVYNDGMVRMWNTSTPRGSPWAYREVNTGIKAECITHCTISGVRSRAASDGRKGEPPKTK</sequence>
<evidence type="ECO:0000259" key="2">
    <source>
        <dbReference type="SMART" id="SM00504"/>
    </source>
</evidence>
<dbReference type="Proteomes" id="UP001165082">
    <property type="component" value="Unassembled WGS sequence"/>
</dbReference>
<dbReference type="SUPFAM" id="SSF50978">
    <property type="entry name" value="WD40 repeat-like"/>
    <property type="match status" value="1"/>
</dbReference>
<dbReference type="InterPro" id="IPR001680">
    <property type="entry name" value="WD40_rpt"/>
</dbReference>
<dbReference type="InterPro" id="IPR013083">
    <property type="entry name" value="Znf_RING/FYVE/PHD"/>
</dbReference>
<keyword evidence="4" id="KW-1185">Reference proteome</keyword>
<dbReference type="EMBL" id="BRXZ01002965">
    <property type="protein sequence ID" value="GMH73922.1"/>
    <property type="molecule type" value="Genomic_DNA"/>
</dbReference>
<evidence type="ECO:0000313" key="4">
    <source>
        <dbReference type="Proteomes" id="UP001165082"/>
    </source>
</evidence>
<dbReference type="GO" id="GO:0016567">
    <property type="term" value="P:protein ubiquitination"/>
    <property type="evidence" value="ECO:0007669"/>
    <property type="project" value="InterPro"/>
</dbReference>
<feature type="domain" description="U-box" evidence="2">
    <location>
        <begin position="14"/>
        <end position="77"/>
    </location>
</feature>
<accession>A0A9W7ECK2</accession>
<evidence type="ECO:0000256" key="1">
    <source>
        <dbReference type="SAM" id="MobiDB-lite"/>
    </source>
</evidence>
<evidence type="ECO:0000313" key="3">
    <source>
        <dbReference type="EMBL" id="GMH73922.1"/>
    </source>
</evidence>
<feature type="region of interest" description="Disordered" evidence="1">
    <location>
        <begin position="225"/>
        <end position="248"/>
    </location>
</feature>
<reference evidence="3" key="1">
    <citation type="submission" date="2022-07" db="EMBL/GenBank/DDBJ databases">
        <title>Genome analysis of Parmales, a sister group of diatoms, reveals the evolutionary specialization of diatoms from phago-mixotrophs to photoautotrophs.</title>
        <authorList>
            <person name="Ban H."/>
            <person name="Sato S."/>
            <person name="Yoshikawa S."/>
            <person name="Kazumasa Y."/>
            <person name="Nakamura Y."/>
            <person name="Ichinomiya M."/>
            <person name="Saitoh K."/>
            <person name="Sato N."/>
            <person name="Blanc-Mathieu R."/>
            <person name="Endo H."/>
            <person name="Kuwata A."/>
            <person name="Ogata H."/>
        </authorList>
    </citation>
    <scope>NUCLEOTIDE SEQUENCE</scope>
</reference>
<dbReference type="PANTHER" id="PTHR46573">
    <property type="entry name" value="WD REPEAT, SAM AND U-BOX DOMAIN-CONTAINING PROTEIN 1"/>
    <property type="match status" value="1"/>
</dbReference>
<dbReference type="OrthoDB" id="10064100at2759"/>
<proteinExistence type="predicted"/>